<dbReference type="Gene3D" id="3.40.50.1820">
    <property type="entry name" value="alpha/beta hydrolase"/>
    <property type="match status" value="1"/>
</dbReference>
<dbReference type="PANTHER" id="PTHR10984">
    <property type="entry name" value="ENDOPLASMIC RETICULUM-GOLGI INTERMEDIATE COMPARTMENT PROTEIN"/>
    <property type="match status" value="1"/>
</dbReference>
<keyword evidence="4 9" id="KW-0812">Transmembrane</keyword>
<dbReference type="Pfam" id="PF13850">
    <property type="entry name" value="ERGIC_N"/>
    <property type="match status" value="1"/>
</dbReference>
<keyword evidence="13" id="KW-1185">Reference proteome</keyword>
<protein>
    <recommendedName>
        <fullName evidence="7">Endoplasmic reticulum-Golgi intermediate compartment protein 3</fullName>
    </recommendedName>
</protein>
<dbReference type="PANTHER" id="PTHR10984:SF25">
    <property type="entry name" value="ENDOPLASMIC RETICULUM-GOLGI INTERMEDIATE COMPARTMENT PROTEIN 3"/>
    <property type="match status" value="1"/>
</dbReference>
<organism evidence="12 13">
    <name type="scientific">Adineta ricciae</name>
    <name type="common">Rotifer</name>
    <dbReference type="NCBI Taxonomy" id="249248"/>
    <lineage>
        <taxon>Eukaryota</taxon>
        <taxon>Metazoa</taxon>
        <taxon>Spiralia</taxon>
        <taxon>Gnathifera</taxon>
        <taxon>Rotifera</taxon>
        <taxon>Eurotatoria</taxon>
        <taxon>Bdelloidea</taxon>
        <taxon>Adinetida</taxon>
        <taxon>Adinetidae</taxon>
        <taxon>Adineta</taxon>
    </lineage>
</organism>
<comment type="caution">
    <text evidence="12">The sequence shown here is derived from an EMBL/GenBank/DDBJ whole genome shotgun (WGS) entry which is preliminary data.</text>
</comment>
<dbReference type="GO" id="GO:0006888">
    <property type="term" value="P:endoplasmic reticulum to Golgi vesicle-mediated transport"/>
    <property type="evidence" value="ECO:0007669"/>
    <property type="project" value="TreeGrafter"/>
</dbReference>
<dbReference type="SUPFAM" id="SSF53474">
    <property type="entry name" value="alpha/beta-Hydrolases"/>
    <property type="match status" value="1"/>
</dbReference>
<dbReference type="AlphaFoldDB" id="A0A814UB47"/>
<dbReference type="InterPro" id="IPR012936">
    <property type="entry name" value="Erv_C"/>
</dbReference>
<keyword evidence="6 9" id="KW-0472">Membrane</keyword>
<dbReference type="InterPro" id="IPR029058">
    <property type="entry name" value="AB_hydrolase_fold"/>
</dbReference>
<evidence type="ECO:0000256" key="9">
    <source>
        <dbReference type="SAM" id="Phobius"/>
    </source>
</evidence>
<comment type="subcellular location">
    <subcellularLocation>
        <location evidence="2">Endoplasmic reticulum-Golgi intermediate compartment membrane</location>
        <topology evidence="2">Multi-pass membrane protein</topology>
    </subcellularLocation>
    <subcellularLocation>
        <location evidence="1">Golgi apparatus</location>
        <location evidence="1">cis-Golgi network membrane</location>
        <topology evidence="1">Multi-pass membrane protein</topology>
    </subcellularLocation>
</comment>
<feature type="transmembrane region" description="Helical" evidence="9">
    <location>
        <begin position="31"/>
        <end position="52"/>
    </location>
</feature>
<feature type="compositionally biased region" description="Polar residues" evidence="8">
    <location>
        <begin position="887"/>
        <end position="907"/>
    </location>
</feature>
<dbReference type="GO" id="GO:0033116">
    <property type="term" value="C:endoplasmic reticulum-Golgi intermediate compartment membrane"/>
    <property type="evidence" value="ECO:0007669"/>
    <property type="project" value="UniProtKB-SubCell"/>
</dbReference>
<feature type="compositionally biased region" description="Polar residues" evidence="8">
    <location>
        <begin position="830"/>
        <end position="839"/>
    </location>
</feature>
<sequence length="997" mass="113906">MTDSMSGRLKRFDAYAKTLDDFRIRTTSGGFVTIISSILMFVLFFIELKYYLSIDVVQVLFVDTSRQEKMNITLDIKFPALPCNYLTVDAMDVSGDSQTDIAHNLFKTRLDLNGNILQDETIKVSLQPISKLNNTKANNEHIESSTKAECESCYGAESAVQKCCPTCEDVKQAYRVKGWSFNPSGVHQCAREGITTDTHAEVKLDEGCRLHGHLEVNKVAGNFHIAPGHSYQQQHVHVHSLQNFRLNSLNTSHYIDDLTFGKRFPNQINPLVNTKHVTNSHDNGAVLFHYYVKVVPSTYVFLDGTELLTNQYSVTKHKKIIKNIFDASDQQLPGTFFTYEISAIMVKFVEQKRSLARFLTSLCAIIINMRFRQLVNPTHKDLYDVCLNQAPFYQNEVVEEIRPDHNYCRLWIDDPTIPTALPRVQLFFNSTSTDDSQIDIDSSFEQNYQNVEKIHWAPMIKTNIPDTFEFVQQSDKVLTPEREAFVHDIEQLIDETRIAALSCDSNTSDVVYWRLSVHNIVARLYSLLNRQSDDEDLLDWLHEYICQTYDQTLIGHYVDLFQILYHEYPNMRTLFTEKVKTWPATSLCTYVYNKLLQKPTDLTEEVIYSITLSSLTMPTVCILIPGLIYEGHKERIQFWQRNLSQVAIVILTEAIEKNNKSEQIQVQTAYEDILAKFNETRQLYPHHHIILLGWNVGAILALKTALICPVSSVICMSPPYLALSEESKNDFAQINTSILFITGERQHSDQLEQYRQRLKSRNGLIEMGGCNDKLCMSEDGKYRFRLIQRLIDKLLMQEIIDFLTILSPKSNRNLFEDADEENKKKKTESIHSATSTQLDDSNDPFLYTGNNSNSLITLTIPPDQDPNSIFLNTVFPTISTTRKRKGSTLTNSADKTRPPTTQTSNPTGAKRGRHRTKNLPLPGDMEWAPSKEKRPTKTTTKKAKQTMPPTATTSILNTLLQLPANQPKQRPTDSNLIKPVHQPPSFVNTILSSNTFL</sequence>
<evidence type="ECO:0000313" key="12">
    <source>
        <dbReference type="EMBL" id="CAF1172864.1"/>
    </source>
</evidence>
<dbReference type="GO" id="GO:0000139">
    <property type="term" value="C:Golgi membrane"/>
    <property type="evidence" value="ECO:0007669"/>
    <property type="project" value="TreeGrafter"/>
</dbReference>
<dbReference type="GO" id="GO:0005789">
    <property type="term" value="C:endoplasmic reticulum membrane"/>
    <property type="evidence" value="ECO:0007669"/>
    <property type="project" value="TreeGrafter"/>
</dbReference>
<keyword evidence="5 9" id="KW-1133">Transmembrane helix</keyword>
<reference evidence="12" key="1">
    <citation type="submission" date="2021-02" db="EMBL/GenBank/DDBJ databases">
        <authorList>
            <person name="Nowell W R."/>
        </authorList>
    </citation>
    <scope>NUCLEOTIDE SEQUENCE</scope>
</reference>
<evidence type="ECO:0000313" key="13">
    <source>
        <dbReference type="Proteomes" id="UP000663828"/>
    </source>
</evidence>
<evidence type="ECO:0000256" key="3">
    <source>
        <dbReference type="ARBA" id="ARBA00005648"/>
    </source>
</evidence>
<evidence type="ECO:0000256" key="1">
    <source>
        <dbReference type="ARBA" id="ARBA00004257"/>
    </source>
</evidence>
<dbReference type="InterPro" id="IPR045888">
    <property type="entry name" value="Erv"/>
</dbReference>
<proteinExistence type="inferred from homology"/>
<evidence type="ECO:0000256" key="6">
    <source>
        <dbReference type="ARBA" id="ARBA00023136"/>
    </source>
</evidence>
<dbReference type="InterPro" id="IPR039542">
    <property type="entry name" value="Erv_N"/>
</dbReference>
<feature type="region of interest" description="Disordered" evidence="8">
    <location>
        <begin position="818"/>
        <end position="844"/>
    </location>
</feature>
<evidence type="ECO:0000256" key="2">
    <source>
        <dbReference type="ARBA" id="ARBA00004457"/>
    </source>
</evidence>
<evidence type="ECO:0000256" key="5">
    <source>
        <dbReference type="ARBA" id="ARBA00022989"/>
    </source>
</evidence>
<dbReference type="EMBL" id="CAJNOR010001615">
    <property type="protein sequence ID" value="CAF1172864.1"/>
    <property type="molecule type" value="Genomic_DNA"/>
</dbReference>
<feature type="domain" description="Endoplasmic reticulum vesicle transporter N-terminal" evidence="11">
    <location>
        <begin position="9"/>
        <end position="98"/>
    </location>
</feature>
<name>A0A814UB47_ADIRI</name>
<comment type="similarity">
    <text evidence="3">Belongs to the ERGIC family.</text>
</comment>
<evidence type="ECO:0000256" key="4">
    <source>
        <dbReference type="ARBA" id="ARBA00022692"/>
    </source>
</evidence>
<dbReference type="Proteomes" id="UP000663828">
    <property type="component" value="Unassembled WGS sequence"/>
</dbReference>
<dbReference type="GO" id="GO:0006890">
    <property type="term" value="P:retrograde vesicle-mediated transport, Golgi to endoplasmic reticulum"/>
    <property type="evidence" value="ECO:0007669"/>
    <property type="project" value="TreeGrafter"/>
</dbReference>
<feature type="domain" description="Endoplasmic reticulum vesicle transporter C-terminal" evidence="10">
    <location>
        <begin position="153"/>
        <end position="366"/>
    </location>
</feature>
<evidence type="ECO:0000259" key="11">
    <source>
        <dbReference type="Pfam" id="PF13850"/>
    </source>
</evidence>
<evidence type="ECO:0000259" key="10">
    <source>
        <dbReference type="Pfam" id="PF07970"/>
    </source>
</evidence>
<gene>
    <name evidence="12" type="ORF">XAT740_LOCUS22133</name>
</gene>
<evidence type="ECO:0000256" key="8">
    <source>
        <dbReference type="SAM" id="MobiDB-lite"/>
    </source>
</evidence>
<feature type="region of interest" description="Disordered" evidence="8">
    <location>
        <begin position="882"/>
        <end position="948"/>
    </location>
</feature>
<accession>A0A814UB47</accession>
<evidence type="ECO:0000256" key="7">
    <source>
        <dbReference type="ARBA" id="ARBA00040493"/>
    </source>
</evidence>
<dbReference type="GO" id="GO:0030134">
    <property type="term" value="C:COPII-coated ER to Golgi transport vesicle"/>
    <property type="evidence" value="ECO:0007669"/>
    <property type="project" value="TreeGrafter"/>
</dbReference>
<dbReference type="Pfam" id="PF07970">
    <property type="entry name" value="COPIIcoated_ERV"/>
    <property type="match status" value="1"/>
</dbReference>